<dbReference type="PANTHER" id="PTHR31912">
    <property type="entry name" value="IP13529P"/>
    <property type="match status" value="1"/>
</dbReference>
<protein>
    <submittedName>
        <fullName evidence="2">Uncharacterized protein</fullName>
    </submittedName>
</protein>
<dbReference type="EMBL" id="JARKIF010000004">
    <property type="protein sequence ID" value="KAJ7641154.1"/>
    <property type="molecule type" value="Genomic_DNA"/>
</dbReference>
<dbReference type="PANTHER" id="PTHR31912:SF34">
    <property type="entry name" value="NOTOCHORD-RELATED PROTEIN"/>
    <property type="match status" value="1"/>
</dbReference>
<name>A0AAD7C7C6_9AGAR</name>
<dbReference type="Proteomes" id="UP001221142">
    <property type="component" value="Unassembled WGS sequence"/>
</dbReference>
<accession>A0AAD7C7C6</accession>
<proteinExistence type="predicted"/>
<feature type="compositionally biased region" description="Basic residues" evidence="1">
    <location>
        <begin position="412"/>
        <end position="423"/>
    </location>
</feature>
<evidence type="ECO:0000256" key="1">
    <source>
        <dbReference type="SAM" id="MobiDB-lite"/>
    </source>
</evidence>
<sequence>MDNDKTEWFPWPDKETCVLDILRHIPRCSFSKKQNAAIHWAMSALGVHDLPSDRVMDDIDKALQPLCGIQSIRYSGKLNHVYYVNDLAAIIAQEMANPSVREKLHFLPEDTRPSLSQAWQASRWRHELDPDLATPMIRIGAQDFFTLEPTVLRDGTICMPSRWFKRGTDTWAEVWMMRQFNLNGVPGWLVDNQTTYEIKSSDLLVSFPDFINTYVHRGVPDPRIIHGENNPATFTDWTSTDPSKGNRWRLQAAGHRVVSFPVWLYCDDTSGNMSKKWNKHNSFLFTAAGLPRKYVHQESNIHFLSTSNIAPPLEMLDGIVEQLQACQEKGIWAWDSHYHELVLVIPSVLAMLGDNPMQSEFACHIGFRGKLFCRACWVQGDPDIDDEEDGDGNHSDASSQSGASDGGSTHPPGKKKPKKKKKSLQTVPELISRVRQFMQTCNVLRSQFTVSSLVGGQAQYKRNKTAAGIKDTYQEHFLARVFALSTKRGRSKVQKQADVNALLRTFPADITSPVWRIKDFDPHQDTPVEILHVILLGFVKYFWRDAIARLKKPAEKELLIARLSSFNVSGLGFPALSGHTLVNYAGSLTGRDFRALVQAAPFVLQGLLPKEKIHAWTALSAVVSLVWQPEIENLDKYTTELEAAIDHFLDCTCRLSLNWFNKPKFHVILHLPNHIRRFGPAMLFATEGFESFNAIIRACSIHSNRHAPSRDIAAQMARGNRVRHLLSGGFFRRNVQPEPSTRPPGDKSKPKVLPPSSSPWMKLTPAELQDARWVTASNKRLQLLELNSFGSGLLGFQAEEAPVIAVHTPEIVTLGNGDMCRVGDSVVYDNTTTTGTYRCIGRVVEIVQVIGSPAERSGKADLVLVARTVVGEPHDLYCMRRVEETTVCEMVDIKNIKCTVNVQHNCADHGCKPSRSKKVYQEREETSERDLALDHHSTSDCIVNTGQMRDAAVLQPFRAPLQRLAREDEIRSAAELEFQARRTKAAALAAAAAEKSKAQGPSRPAPPGPTAHAPPPLTLSSLRNVLNDDPSTHPCLHNYRPATSRKALARGNQHKIRPNALPQI</sequence>
<organism evidence="2 3">
    <name type="scientific">Roridomyces roridus</name>
    <dbReference type="NCBI Taxonomy" id="1738132"/>
    <lineage>
        <taxon>Eukaryota</taxon>
        <taxon>Fungi</taxon>
        <taxon>Dikarya</taxon>
        <taxon>Basidiomycota</taxon>
        <taxon>Agaricomycotina</taxon>
        <taxon>Agaricomycetes</taxon>
        <taxon>Agaricomycetidae</taxon>
        <taxon>Agaricales</taxon>
        <taxon>Marasmiineae</taxon>
        <taxon>Mycenaceae</taxon>
        <taxon>Roridomyces</taxon>
    </lineage>
</organism>
<reference evidence="2" key="1">
    <citation type="submission" date="2023-03" db="EMBL/GenBank/DDBJ databases">
        <title>Massive genome expansion in bonnet fungi (Mycena s.s.) driven by repeated elements and novel gene families across ecological guilds.</title>
        <authorList>
            <consortium name="Lawrence Berkeley National Laboratory"/>
            <person name="Harder C.B."/>
            <person name="Miyauchi S."/>
            <person name="Viragh M."/>
            <person name="Kuo A."/>
            <person name="Thoen E."/>
            <person name="Andreopoulos B."/>
            <person name="Lu D."/>
            <person name="Skrede I."/>
            <person name="Drula E."/>
            <person name="Henrissat B."/>
            <person name="Morin E."/>
            <person name="Kohler A."/>
            <person name="Barry K."/>
            <person name="LaButti K."/>
            <person name="Morin E."/>
            <person name="Salamov A."/>
            <person name="Lipzen A."/>
            <person name="Mereny Z."/>
            <person name="Hegedus B."/>
            <person name="Baldrian P."/>
            <person name="Stursova M."/>
            <person name="Weitz H."/>
            <person name="Taylor A."/>
            <person name="Grigoriev I.V."/>
            <person name="Nagy L.G."/>
            <person name="Martin F."/>
            <person name="Kauserud H."/>
        </authorList>
    </citation>
    <scope>NUCLEOTIDE SEQUENCE</scope>
    <source>
        <strain evidence="2">9284</strain>
    </source>
</reference>
<dbReference type="AlphaFoldDB" id="A0AAD7C7C6"/>
<keyword evidence="3" id="KW-1185">Reference proteome</keyword>
<feature type="region of interest" description="Disordered" evidence="1">
    <location>
        <begin position="989"/>
        <end position="1018"/>
    </location>
</feature>
<feature type="compositionally biased region" description="Pro residues" evidence="1">
    <location>
        <begin position="1003"/>
        <end position="1017"/>
    </location>
</feature>
<evidence type="ECO:0000313" key="3">
    <source>
        <dbReference type="Proteomes" id="UP001221142"/>
    </source>
</evidence>
<gene>
    <name evidence="2" type="ORF">FB45DRAFT_1124604</name>
</gene>
<evidence type="ECO:0000313" key="2">
    <source>
        <dbReference type="EMBL" id="KAJ7641154.1"/>
    </source>
</evidence>
<feature type="region of interest" description="Disordered" evidence="1">
    <location>
        <begin position="732"/>
        <end position="759"/>
    </location>
</feature>
<feature type="region of interest" description="Disordered" evidence="1">
    <location>
        <begin position="384"/>
        <end position="425"/>
    </location>
</feature>
<feature type="compositionally biased region" description="Low complexity" evidence="1">
    <location>
        <begin position="395"/>
        <end position="408"/>
    </location>
</feature>
<comment type="caution">
    <text evidence="2">The sequence shown here is derived from an EMBL/GenBank/DDBJ whole genome shotgun (WGS) entry which is preliminary data.</text>
</comment>